<evidence type="ECO:0000313" key="8">
    <source>
        <dbReference type="Proteomes" id="UP000233293"/>
    </source>
</evidence>
<comment type="similarity">
    <text evidence="2 6">Belongs to the class-III pyridoxal-phosphate-dependent aminotransferase family.</text>
</comment>
<proteinExistence type="inferred from homology"/>
<dbReference type="CDD" id="cd00610">
    <property type="entry name" value="OAT_like"/>
    <property type="match status" value="1"/>
</dbReference>
<dbReference type="InterPro" id="IPR015424">
    <property type="entry name" value="PyrdxlP-dep_Trfase"/>
</dbReference>
<evidence type="ECO:0000256" key="6">
    <source>
        <dbReference type="RuleBase" id="RU003560"/>
    </source>
</evidence>
<accession>A0A2N3PV57</accession>
<dbReference type="Gene3D" id="3.90.1150.10">
    <property type="entry name" value="Aspartate Aminotransferase, domain 1"/>
    <property type="match status" value="1"/>
</dbReference>
<dbReference type="GO" id="GO:0030170">
    <property type="term" value="F:pyridoxal phosphate binding"/>
    <property type="evidence" value="ECO:0007669"/>
    <property type="project" value="InterPro"/>
</dbReference>
<name>A0A2N3PV57_9PROT</name>
<dbReference type="InterPro" id="IPR005814">
    <property type="entry name" value="Aminotrans_3"/>
</dbReference>
<dbReference type="Gene3D" id="3.40.640.10">
    <property type="entry name" value="Type I PLP-dependent aspartate aminotransferase-like (Major domain)"/>
    <property type="match status" value="1"/>
</dbReference>
<evidence type="ECO:0000256" key="4">
    <source>
        <dbReference type="ARBA" id="ARBA00022679"/>
    </source>
</evidence>
<gene>
    <name evidence="7" type="ORF">CWS72_11770</name>
</gene>
<dbReference type="InterPro" id="IPR015421">
    <property type="entry name" value="PyrdxlP-dep_Trfase_major"/>
</dbReference>
<dbReference type="GO" id="GO:0008483">
    <property type="term" value="F:transaminase activity"/>
    <property type="evidence" value="ECO:0007669"/>
    <property type="project" value="UniProtKB-KW"/>
</dbReference>
<evidence type="ECO:0000256" key="2">
    <source>
        <dbReference type="ARBA" id="ARBA00008954"/>
    </source>
</evidence>
<comment type="cofactor">
    <cofactor evidence="1">
        <name>pyridoxal 5'-phosphate</name>
        <dbReference type="ChEBI" id="CHEBI:597326"/>
    </cofactor>
</comment>
<reference evidence="8" key="1">
    <citation type="submission" date="2017-12" db="EMBL/GenBank/DDBJ databases">
        <title>Draft genome sequence of Telmatospirillum siberiense 26-4b1T, an acidotolerant peatland alphaproteobacterium potentially involved in sulfur cycling.</title>
        <authorList>
            <person name="Hausmann B."/>
            <person name="Pjevac P."/>
            <person name="Schreck K."/>
            <person name="Herbold C.W."/>
            <person name="Daims H."/>
            <person name="Wagner M."/>
            <person name="Pester M."/>
            <person name="Loy A."/>
        </authorList>
    </citation>
    <scope>NUCLEOTIDE SEQUENCE [LARGE SCALE GENOMIC DNA]</scope>
    <source>
        <strain evidence="8">26-4b1</strain>
    </source>
</reference>
<dbReference type="OrthoDB" id="9801834at2"/>
<dbReference type="Proteomes" id="UP000233293">
    <property type="component" value="Unassembled WGS sequence"/>
</dbReference>
<dbReference type="InterPro" id="IPR015422">
    <property type="entry name" value="PyrdxlP-dep_Trfase_small"/>
</dbReference>
<keyword evidence="8" id="KW-1185">Reference proteome</keyword>
<organism evidence="7 8">
    <name type="scientific">Telmatospirillum siberiense</name>
    <dbReference type="NCBI Taxonomy" id="382514"/>
    <lineage>
        <taxon>Bacteria</taxon>
        <taxon>Pseudomonadati</taxon>
        <taxon>Pseudomonadota</taxon>
        <taxon>Alphaproteobacteria</taxon>
        <taxon>Rhodospirillales</taxon>
        <taxon>Rhodospirillaceae</taxon>
        <taxon>Telmatospirillum</taxon>
    </lineage>
</organism>
<comment type="caution">
    <text evidence="7">The sequence shown here is derived from an EMBL/GenBank/DDBJ whole genome shotgun (WGS) entry which is preliminary data.</text>
</comment>
<dbReference type="FunFam" id="3.40.640.10:FF:000014">
    <property type="entry name" value="Adenosylmethionine-8-amino-7-oxononanoate aminotransferase, probable"/>
    <property type="match status" value="1"/>
</dbReference>
<dbReference type="Pfam" id="PF00202">
    <property type="entry name" value="Aminotran_3"/>
    <property type="match status" value="1"/>
</dbReference>
<dbReference type="PANTHER" id="PTHR43094:SF1">
    <property type="entry name" value="AMINOTRANSFERASE CLASS-III"/>
    <property type="match status" value="1"/>
</dbReference>
<evidence type="ECO:0000313" key="7">
    <source>
        <dbReference type="EMBL" id="PKU24270.1"/>
    </source>
</evidence>
<keyword evidence="5 6" id="KW-0663">Pyridoxal phosphate</keyword>
<evidence type="ECO:0000256" key="1">
    <source>
        <dbReference type="ARBA" id="ARBA00001933"/>
    </source>
</evidence>
<sequence length="465" mass="50408">MSQSPSECFSHALSSLDKADLVTSDRRHLLHPQHHPSDSADPFVWVHGDGVFLTDIDGRRVIDGLSGMWNVSLGHGRRELVDAATRQLSRLAFSTAYAGATHPPAIALADRLAGLVPPSIHAFYFTSGGGEATDSSIRTARYYWRALGKSAKTTVIARELSYHGSTLGAASATGVAEFSEVFGPRLPGFHHIASPYPYRFTSAPGDRRSIGEAAADLLEEAIVRIGPHNVAAFIAEPIQGGGGGIIVPTDDYFPRIRAICDRYDVLLIADEVITGFGRTGRWFGLDHWGVRPDIMQFAKGITSGYIPLGGMGVSERIKSVLDGAPPERRWWHGYTNSAHPVACAVALETIRVLDEEGLVERAARQGARLLQHLRNALADHPNVGDIRGQGLLVGLELVADRPSKERFAASDAIGERVRRELLKRGLYTRVLPDIICLAPPLVTPEQVIDQIADIVVTSIEAVLPR</sequence>
<dbReference type="PROSITE" id="PS00600">
    <property type="entry name" value="AA_TRANSFER_CLASS_3"/>
    <property type="match status" value="1"/>
</dbReference>
<keyword evidence="4 7" id="KW-0808">Transferase</keyword>
<dbReference type="SUPFAM" id="SSF53383">
    <property type="entry name" value="PLP-dependent transferases"/>
    <property type="match status" value="1"/>
</dbReference>
<dbReference type="EMBL" id="PIUM01000012">
    <property type="protein sequence ID" value="PKU24270.1"/>
    <property type="molecule type" value="Genomic_DNA"/>
</dbReference>
<dbReference type="InterPro" id="IPR049704">
    <property type="entry name" value="Aminotrans_3_PPA_site"/>
</dbReference>
<dbReference type="PANTHER" id="PTHR43094">
    <property type="entry name" value="AMINOTRANSFERASE"/>
    <property type="match status" value="1"/>
</dbReference>
<evidence type="ECO:0000256" key="3">
    <source>
        <dbReference type="ARBA" id="ARBA00022576"/>
    </source>
</evidence>
<protein>
    <submittedName>
        <fullName evidence="7">Aspartate aminotransferase family protein</fullName>
    </submittedName>
</protein>
<evidence type="ECO:0000256" key="5">
    <source>
        <dbReference type="ARBA" id="ARBA00022898"/>
    </source>
</evidence>
<keyword evidence="3 7" id="KW-0032">Aminotransferase</keyword>
<dbReference type="AlphaFoldDB" id="A0A2N3PV57"/>